<organism evidence="2 3">
    <name type="scientific">Noviherbaspirillum pedocola</name>
    <dbReference type="NCBI Taxonomy" id="2801341"/>
    <lineage>
        <taxon>Bacteria</taxon>
        <taxon>Pseudomonadati</taxon>
        <taxon>Pseudomonadota</taxon>
        <taxon>Betaproteobacteria</taxon>
        <taxon>Burkholderiales</taxon>
        <taxon>Oxalobacteraceae</taxon>
        <taxon>Noviherbaspirillum</taxon>
    </lineage>
</organism>
<evidence type="ECO:0000313" key="3">
    <source>
        <dbReference type="Proteomes" id="UP000622890"/>
    </source>
</evidence>
<evidence type="ECO:0000256" key="1">
    <source>
        <dbReference type="SAM" id="MobiDB-lite"/>
    </source>
</evidence>
<gene>
    <name evidence="2" type="ORF">JJB74_31455</name>
</gene>
<feature type="compositionally biased region" description="Basic residues" evidence="1">
    <location>
        <begin position="444"/>
        <end position="455"/>
    </location>
</feature>
<dbReference type="RefSeq" id="WP_200598507.1">
    <property type="nucleotide sequence ID" value="NZ_JAEPBG010000040.1"/>
</dbReference>
<dbReference type="Proteomes" id="UP000622890">
    <property type="component" value="Unassembled WGS sequence"/>
</dbReference>
<evidence type="ECO:0000313" key="2">
    <source>
        <dbReference type="EMBL" id="MBK4739139.1"/>
    </source>
</evidence>
<feature type="compositionally biased region" description="Polar residues" evidence="1">
    <location>
        <begin position="250"/>
        <end position="267"/>
    </location>
</feature>
<sequence>MTTSVYALPIKWTDDEWNKIAVQLYHLKGRRALAPDGVEDIKARDVFEAQNILPVERRRKQISIAQGFQAIRTRLRGLFERGQQNHLFPALAPPAHKDVTSASSPSPVAQASVEAPVKELRTFDAASHDLFADGGVGSNEASDDVGSARMLEVSGAAGLETNRIDEIVPLKKTMDQEADEARPSATIAPTTSARVFENVHSFSSKDNRGNQLARRAEPSRTSLTELARPFVAMVCEELARALVQTFSGQELTSATSRLPTSAVQTARQSEEPRSRRGTEQVSNDSRFPMRDDNLRAGWTGAFETGDDEIGHPAEVQPLFDPKLPPSANSDFKPMIGLVATRDHEFEDLQLLYPQLRFSIVPAEDIRGPEVFRDCQRVIGLREEVPHGVEEVLKRALGFRYIWVRGGPDRVREQLDAWLANPASMQAGPRRQAPRNEKRVTNSNAKKRAKWPPRVA</sequence>
<name>A0A934T3P5_9BURK</name>
<feature type="compositionally biased region" description="Basic and acidic residues" evidence="1">
    <location>
        <begin position="268"/>
        <end position="278"/>
    </location>
</feature>
<feature type="region of interest" description="Disordered" evidence="1">
    <location>
        <begin position="250"/>
        <end position="293"/>
    </location>
</feature>
<protein>
    <submittedName>
        <fullName evidence="2">Uncharacterized protein</fullName>
    </submittedName>
</protein>
<keyword evidence="3" id="KW-1185">Reference proteome</keyword>
<feature type="region of interest" description="Disordered" evidence="1">
    <location>
        <begin position="421"/>
        <end position="455"/>
    </location>
</feature>
<dbReference type="EMBL" id="JAEPBG010000040">
    <property type="protein sequence ID" value="MBK4739139.1"/>
    <property type="molecule type" value="Genomic_DNA"/>
</dbReference>
<accession>A0A934T3P5</accession>
<reference evidence="2" key="1">
    <citation type="submission" date="2021-01" db="EMBL/GenBank/DDBJ databases">
        <title>Genome sequence of strain Noviherbaspirillum sp. DKR-6.</title>
        <authorList>
            <person name="Chaudhary D.K."/>
        </authorList>
    </citation>
    <scope>NUCLEOTIDE SEQUENCE</scope>
    <source>
        <strain evidence="2">DKR-6</strain>
    </source>
</reference>
<dbReference type="AlphaFoldDB" id="A0A934T3P5"/>
<comment type="caution">
    <text evidence="2">The sequence shown here is derived from an EMBL/GenBank/DDBJ whole genome shotgun (WGS) entry which is preliminary data.</text>
</comment>
<proteinExistence type="predicted"/>